<protein>
    <submittedName>
        <fullName evidence="1">Uncharacterized protein</fullName>
    </submittedName>
</protein>
<accession>A0A1G9B2K5</accession>
<dbReference type="Proteomes" id="UP000198706">
    <property type="component" value="Unassembled WGS sequence"/>
</dbReference>
<dbReference type="RefSeq" id="WP_244505969.1">
    <property type="nucleotide sequence ID" value="NZ_FNFD01000006.1"/>
</dbReference>
<keyword evidence="2" id="KW-1185">Reference proteome</keyword>
<name>A0A1G9B2K5_9PSED</name>
<dbReference type="STRING" id="137658.SAMN05216186_106123"/>
<gene>
    <name evidence="1" type="ORF">SAMN05216186_106123</name>
</gene>
<dbReference type="AlphaFoldDB" id="A0A1G9B2K5"/>
<proteinExistence type="predicted"/>
<evidence type="ECO:0000313" key="1">
    <source>
        <dbReference type="EMBL" id="SDK33703.1"/>
    </source>
</evidence>
<dbReference type="EMBL" id="FNFD01000006">
    <property type="protein sequence ID" value="SDK33703.1"/>
    <property type="molecule type" value="Genomic_DNA"/>
</dbReference>
<evidence type="ECO:0000313" key="2">
    <source>
        <dbReference type="Proteomes" id="UP000198706"/>
    </source>
</evidence>
<sequence length="48" mass="5162">MATSIAGLRDLQPDVVVGSAFAGSSGYQEMRRGEWQEHVDGALERLLG</sequence>
<organism evidence="1 2">
    <name type="scientific">Pseudomonas indica</name>
    <dbReference type="NCBI Taxonomy" id="137658"/>
    <lineage>
        <taxon>Bacteria</taxon>
        <taxon>Pseudomonadati</taxon>
        <taxon>Pseudomonadota</taxon>
        <taxon>Gammaproteobacteria</taxon>
        <taxon>Pseudomonadales</taxon>
        <taxon>Pseudomonadaceae</taxon>
        <taxon>Pseudomonas</taxon>
    </lineage>
</organism>
<reference evidence="1 2" key="1">
    <citation type="submission" date="2016-10" db="EMBL/GenBank/DDBJ databases">
        <authorList>
            <person name="de Groot N.N."/>
        </authorList>
    </citation>
    <scope>NUCLEOTIDE SEQUENCE [LARGE SCALE GENOMIC DNA]</scope>
    <source>
        <strain evidence="1 2">JCM 21544</strain>
    </source>
</reference>